<proteinExistence type="predicted"/>
<evidence type="ECO:0000313" key="4">
    <source>
        <dbReference type="Proteomes" id="UP000256964"/>
    </source>
</evidence>
<dbReference type="AlphaFoldDB" id="A0A371D0X6"/>
<evidence type="ECO:0000313" key="3">
    <source>
        <dbReference type="EMBL" id="RDX46210.1"/>
    </source>
</evidence>
<organism evidence="3 4">
    <name type="scientific">Lentinus brumalis</name>
    <dbReference type="NCBI Taxonomy" id="2498619"/>
    <lineage>
        <taxon>Eukaryota</taxon>
        <taxon>Fungi</taxon>
        <taxon>Dikarya</taxon>
        <taxon>Basidiomycota</taxon>
        <taxon>Agaricomycotina</taxon>
        <taxon>Agaricomycetes</taxon>
        <taxon>Polyporales</taxon>
        <taxon>Polyporaceae</taxon>
        <taxon>Lentinus</taxon>
    </lineage>
</organism>
<dbReference type="EMBL" id="KZ857429">
    <property type="protein sequence ID" value="RDX46210.1"/>
    <property type="molecule type" value="Genomic_DNA"/>
</dbReference>
<dbReference type="InterPro" id="IPR041457">
    <property type="entry name" value="CxC2_KDZ-assoc"/>
</dbReference>
<accession>A0A371D0X6</accession>
<evidence type="ECO:0000256" key="1">
    <source>
        <dbReference type="SAM" id="MobiDB-lite"/>
    </source>
</evidence>
<dbReference type="OrthoDB" id="2740778at2759"/>
<feature type="region of interest" description="Disordered" evidence="1">
    <location>
        <begin position="666"/>
        <end position="700"/>
    </location>
</feature>
<dbReference type="PANTHER" id="PTHR33104:SF2">
    <property type="entry name" value="CXC3 LIKE CYSTEINE CLUSTER DOMAIN-CONTAINING PROTEIN"/>
    <property type="match status" value="1"/>
</dbReference>
<feature type="domain" description="CxC2-like cysteine cluster KDZ transposase-associated" evidence="2">
    <location>
        <begin position="77"/>
        <end position="188"/>
    </location>
</feature>
<sequence length="929" mass="105923">MDDREAPPSMVNECPVCRADMSSEEPRFRTLFQCQDCPMSVTQCRACILRDHISRPFDRIRRWSPEDECWEKVSTADLGHVVYLGHGGTCCPKIPNGPDGTPDPQTRLRIITVLHEHGLVEMPFVFCRCATAVVEPGQLLAAGLWPATWDQPETATTLTTLETFYNLSMQAQLNIHDYIEHLKRMTDGVLSAQVKDRYRELNHSVRQYSFVRLCRRQGVTASRGLEPRSLGVECPACPRPQVNTRQSFWERAKEYLHVDALRVTFDGNFHFNLKWKKMDSNDFPLTKGAGYFVHQDDIAKFLKKVGKKPPKQKETSTCSNFGAMDYGKYKGQVSGIVAVMCRHGFTLPGGVVDLHFGERFAYVDFAVVSALQPYLPLRLWLMIYDIMCQYIIRFRIRIDEEFTPEMLKDLESITSTEFPDIIAGVGKYHLSMHTQGCREKFSMHHLPCACVDDGETCERLWGVISAMARRTKEMSPGHRHDVLNDLFYDQNVRKLHTMVTTLNKKLPKAEEHVEELSEYLKTLEKSIVAECGQNTLDEWKATEAAWRKRVVHISEHADLISPYEMPKEAGLTSKQIQAQLAEETATSGDHQSAGLAGLIHDCIDLEGQRATLEAKINTFSGKEAHRSALSAEIDDLVARAKDAQERYELYLQPAIMLALREVEGKNVSPSFPRRPPMTQTQASPNAPPPATKRKRNSPVAEVRASMLAQLEQTVLRLPSDFDDLVLRHSAMAQAVKYERQLREGFARDALDAVRVHITTHATLEDRRKQVSGTTATTGMDKRLDKKKQVMDEAAQRYNTIRAILLVLGLPADDKEFQPLRRSDMKAFVIISEEQLLGDSSRRPSWIWGDFSFIGKAEQGDIKKFMLESLRVHWFRYSALVTRWTEELETELEEMFHTTKSYKRDMELWQKRAEERKAGGMLGSAAYARR</sequence>
<keyword evidence="4" id="KW-1185">Reference proteome</keyword>
<dbReference type="Proteomes" id="UP000256964">
    <property type="component" value="Unassembled WGS sequence"/>
</dbReference>
<dbReference type="PANTHER" id="PTHR33104">
    <property type="entry name" value="SI:DKEY-29D5.2"/>
    <property type="match status" value="1"/>
</dbReference>
<reference evidence="3 4" key="1">
    <citation type="journal article" date="2018" name="Biotechnol. Biofuels">
        <title>Integrative visual omics of the white-rot fungus Polyporus brumalis exposes the biotechnological potential of its oxidative enzymes for delignifying raw plant biomass.</title>
        <authorList>
            <person name="Miyauchi S."/>
            <person name="Rancon A."/>
            <person name="Drula E."/>
            <person name="Hage H."/>
            <person name="Chaduli D."/>
            <person name="Favel A."/>
            <person name="Grisel S."/>
            <person name="Henrissat B."/>
            <person name="Herpoel-Gimbert I."/>
            <person name="Ruiz-Duenas F.J."/>
            <person name="Chevret D."/>
            <person name="Hainaut M."/>
            <person name="Lin J."/>
            <person name="Wang M."/>
            <person name="Pangilinan J."/>
            <person name="Lipzen A."/>
            <person name="Lesage-Meessen L."/>
            <person name="Navarro D."/>
            <person name="Riley R."/>
            <person name="Grigoriev I.V."/>
            <person name="Zhou S."/>
            <person name="Raouche S."/>
            <person name="Rosso M.N."/>
        </authorList>
    </citation>
    <scope>NUCLEOTIDE SEQUENCE [LARGE SCALE GENOMIC DNA]</scope>
    <source>
        <strain evidence="3 4">BRFM 1820</strain>
    </source>
</reference>
<gene>
    <name evidence="3" type="ORF">OH76DRAFT_1356420</name>
</gene>
<dbReference type="InterPro" id="IPR040521">
    <property type="entry name" value="KDZ"/>
</dbReference>
<name>A0A371D0X6_9APHY</name>
<dbReference type="Pfam" id="PF18758">
    <property type="entry name" value="KDZ"/>
    <property type="match status" value="1"/>
</dbReference>
<evidence type="ECO:0000259" key="2">
    <source>
        <dbReference type="Pfam" id="PF18803"/>
    </source>
</evidence>
<protein>
    <recommendedName>
        <fullName evidence="2">CxC2-like cysteine cluster KDZ transposase-associated domain-containing protein</fullName>
    </recommendedName>
</protein>
<dbReference type="Pfam" id="PF18803">
    <property type="entry name" value="CxC2"/>
    <property type="match status" value="1"/>
</dbReference>